<dbReference type="InterPro" id="IPR013736">
    <property type="entry name" value="Xaa-Pro_dipept_C"/>
</dbReference>
<accession>A0A2X1QVC7</accession>
<dbReference type="EMBL" id="UASS01000039">
    <property type="protein sequence ID" value="SPX62705.1"/>
    <property type="molecule type" value="Genomic_DNA"/>
</dbReference>
<sequence>MPPNADIVKNMNNMAAQTLEYEFTVDKTFKVAGPVTMHLKFSCNEIDSFVVVRVDRIDSSGTSSFLTMGHIRAATRSLYENYSSKCEVALDTSIHQPLQRNVPVLLCFSLMPTAALFKKGDKVVISIGSRTDYVSPTPKEGIIAPQFQTPFYFCRNTIYYGSETYIEFNVEKGQVP</sequence>
<dbReference type="Proteomes" id="UP000251942">
    <property type="component" value="Unassembled WGS sequence"/>
</dbReference>
<dbReference type="AlphaFoldDB" id="A0A2X1QVC7"/>
<keyword evidence="2" id="KW-0378">Hydrolase</keyword>
<evidence type="ECO:0000313" key="2">
    <source>
        <dbReference type="EMBL" id="SPX62705.1"/>
    </source>
</evidence>
<organism evidence="2 3">
    <name type="scientific">Legionella feeleii</name>
    <dbReference type="NCBI Taxonomy" id="453"/>
    <lineage>
        <taxon>Bacteria</taxon>
        <taxon>Pseudomonadati</taxon>
        <taxon>Pseudomonadota</taxon>
        <taxon>Gammaproteobacteria</taxon>
        <taxon>Legionellales</taxon>
        <taxon>Legionellaceae</taxon>
        <taxon>Legionella</taxon>
    </lineage>
</organism>
<dbReference type="Pfam" id="PF08530">
    <property type="entry name" value="PepX_C"/>
    <property type="match status" value="1"/>
</dbReference>
<evidence type="ECO:0000259" key="1">
    <source>
        <dbReference type="Pfam" id="PF08530"/>
    </source>
</evidence>
<gene>
    <name evidence="2" type="ORF">NCTC12022_03470</name>
</gene>
<protein>
    <submittedName>
        <fullName evidence="2">Hydrolase CocE/NonD family protein</fullName>
    </submittedName>
</protein>
<proteinExistence type="predicted"/>
<dbReference type="GO" id="GO:0008239">
    <property type="term" value="F:dipeptidyl-peptidase activity"/>
    <property type="evidence" value="ECO:0007669"/>
    <property type="project" value="InterPro"/>
</dbReference>
<dbReference type="Gene3D" id="2.60.120.260">
    <property type="entry name" value="Galactose-binding domain-like"/>
    <property type="match status" value="1"/>
</dbReference>
<evidence type="ECO:0000313" key="3">
    <source>
        <dbReference type="Proteomes" id="UP000251942"/>
    </source>
</evidence>
<dbReference type="SUPFAM" id="SSF49785">
    <property type="entry name" value="Galactose-binding domain-like"/>
    <property type="match status" value="1"/>
</dbReference>
<name>A0A2X1QVC7_9GAMM</name>
<dbReference type="InterPro" id="IPR008979">
    <property type="entry name" value="Galactose-bd-like_sf"/>
</dbReference>
<reference evidence="2 3" key="1">
    <citation type="submission" date="2018-06" db="EMBL/GenBank/DDBJ databases">
        <authorList>
            <consortium name="Pathogen Informatics"/>
            <person name="Doyle S."/>
        </authorList>
    </citation>
    <scope>NUCLEOTIDE SEQUENCE [LARGE SCALE GENOMIC DNA]</scope>
    <source>
        <strain evidence="2 3">NCTC12022</strain>
    </source>
</reference>
<feature type="domain" description="Xaa-Pro dipeptidyl-peptidase C-terminal" evidence="1">
    <location>
        <begin position="22"/>
        <end position="139"/>
    </location>
</feature>